<evidence type="ECO:0000256" key="1">
    <source>
        <dbReference type="ARBA" id="ARBA00022801"/>
    </source>
</evidence>
<dbReference type="InterPro" id="IPR029058">
    <property type="entry name" value="AB_hydrolase_fold"/>
</dbReference>
<dbReference type="AlphaFoldDB" id="A0A6J7Q752"/>
<dbReference type="GO" id="GO:0003847">
    <property type="term" value="F:1-alkyl-2-acetylglycerophosphocholine esterase activity"/>
    <property type="evidence" value="ECO:0007669"/>
    <property type="project" value="TreeGrafter"/>
</dbReference>
<evidence type="ECO:0000256" key="3">
    <source>
        <dbReference type="ARBA" id="ARBA00023098"/>
    </source>
</evidence>
<dbReference type="PANTHER" id="PTHR10272:SF0">
    <property type="entry name" value="PLATELET-ACTIVATING FACTOR ACETYLHYDROLASE"/>
    <property type="match status" value="1"/>
</dbReference>
<name>A0A6J7Q752_9ZZZZ</name>
<dbReference type="EMBL" id="CAFBQU010000032">
    <property type="protein sequence ID" value="CAB5066419.1"/>
    <property type="molecule type" value="Genomic_DNA"/>
</dbReference>
<proteinExistence type="predicted"/>
<accession>A0A6J7Q752</accession>
<evidence type="ECO:0000256" key="2">
    <source>
        <dbReference type="ARBA" id="ARBA00022963"/>
    </source>
</evidence>
<dbReference type="Pfam" id="PF03403">
    <property type="entry name" value="PAF-AH_p_II"/>
    <property type="match status" value="1"/>
</dbReference>
<keyword evidence="3" id="KW-0443">Lipid metabolism</keyword>
<evidence type="ECO:0000313" key="4">
    <source>
        <dbReference type="EMBL" id="CAB5013590.1"/>
    </source>
</evidence>
<dbReference type="GO" id="GO:0016042">
    <property type="term" value="P:lipid catabolic process"/>
    <property type="evidence" value="ECO:0007669"/>
    <property type="project" value="UniProtKB-KW"/>
</dbReference>
<dbReference type="SUPFAM" id="SSF53474">
    <property type="entry name" value="alpha/beta-Hydrolases"/>
    <property type="match status" value="1"/>
</dbReference>
<evidence type="ECO:0000313" key="5">
    <source>
        <dbReference type="EMBL" id="CAB5066419.1"/>
    </source>
</evidence>
<dbReference type="EMBL" id="CAFBPN010000013">
    <property type="protein sequence ID" value="CAB5013590.1"/>
    <property type="molecule type" value="Genomic_DNA"/>
</dbReference>
<gene>
    <name evidence="4" type="ORF">UFOPK4098_00437</name>
    <name evidence="5" type="ORF">UFOPK4347_01184</name>
</gene>
<sequence length="310" mass="33433">MPVHQVGHTSTLVIDDKRDNRMLGVDVWYPADATPENDQTHYELLPGVSLPSATAFENASPASGKFPLLVWSHGRTGLRFNYSQLCEAIAAFGFVVVSSDHPGDTLTDWMTGQNVDDETNDKQRLGDVSFIADCALGTRGELMVGLSNIVDENNMFIGGHSYGGLTALIATTGIHGMPAEKRFKAAIGAQAYTRILPAELIASVPVPVLLLVGLGDITTPPATDAEPAWEILSKSALPHRRLNLPYGGHQACSDFSLYMELAPGIEGVPQLVLDYLQSIAAESPTGFETTWRATLSEQIEEMKVFLSAHV</sequence>
<keyword evidence="1" id="KW-0378">Hydrolase</keyword>
<reference evidence="4" key="1">
    <citation type="submission" date="2020-05" db="EMBL/GenBank/DDBJ databases">
        <authorList>
            <person name="Chiriac C."/>
            <person name="Salcher M."/>
            <person name="Ghai R."/>
            <person name="Kavagutti S V."/>
        </authorList>
    </citation>
    <scope>NUCLEOTIDE SEQUENCE</scope>
</reference>
<keyword evidence="2" id="KW-0442">Lipid degradation</keyword>
<organism evidence="4">
    <name type="scientific">freshwater metagenome</name>
    <dbReference type="NCBI Taxonomy" id="449393"/>
    <lineage>
        <taxon>unclassified sequences</taxon>
        <taxon>metagenomes</taxon>
        <taxon>ecological metagenomes</taxon>
    </lineage>
</organism>
<protein>
    <submittedName>
        <fullName evidence="4">Unannotated protein</fullName>
    </submittedName>
</protein>
<dbReference type="Gene3D" id="3.40.50.1820">
    <property type="entry name" value="alpha/beta hydrolase"/>
    <property type="match status" value="1"/>
</dbReference>
<dbReference type="PANTHER" id="PTHR10272">
    <property type="entry name" value="PLATELET-ACTIVATING FACTOR ACETYLHYDROLASE"/>
    <property type="match status" value="1"/>
</dbReference>